<reference evidence="1 2" key="1">
    <citation type="submission" date="2020-08" db="EMBL/GenBank/DDBJ databases">
        <title>Arenibacter gaetbuli sp. nov., isolated from a sand dune.</title>
        <authorList>
            <person name="Park S."/>
            <person name="Yoon J.-H."/>
        </authorList>
    </citation>
    <scope>NUCLEOTIDE SEQUENCE [LARGE SCALE GENOMIC DNA]</scope>
    <source>
        <strain evidence="1 2">BSSL-BM3</strain>
    </source>
</reference>
<accession>A0ABR7QTB8</accession>
<protein>
    <submittedName>
        <fullName evidence="1">Uncharacterized protein</fullName>
    </submittedName>
</protein>
<comment type="caution">
    <text evidence="1">The sequence shown here is derived from an EMBL/GenBank/DDBJ whole genome shotgun (WGS) entry which is preliminary data.</text>
</comment>
<name>A0ABR7QTB8_9FLAO</name>
<sequence length="82" mass="9604">MEDRQIKLIWDFRGESAQNTAKHHKIHLEEYILVQKLKLNITGNLTINDMHAIAYLVVTESEMIFVRDALKPHRGEVYTAKE</sequence>
<evidence type="ECO:0000313" key="1">
    <source>
        <dbReference type="EMBL" id="MBC8770324.1"/>
    </source>
</evidence>
<proteinExistence type="predicted"/>
<evidence type="ECO:0000313" key="2">
    <source>
        <dbReference type="Proteomes" id="UP000618952"/>
    </source>
</evidence>
<dbReference type="EMBL" id="JACLHY010000032">
    <property type="protein sequence ID" value="MBC8770324.1"/>
    <property type="molecule type" value="Genomic_DNA"/>
</dbReference>
<dbReference type="RefSeq" id="WP_187588036.1">
    <property type="nucleotide sequence ID" value="NZ_JACLHY010000032.1"/>
</dbReference>
<keyword evidence="2" id="KW-1185">Reference proteome</keyword>
<gene>
    <name evidence="1" type="ORF">H4O18_20175</name>
</gene>
<organism evidence="1 2">
    <name type="scientific">Arenibacter arenosicollis</name>
    <dbReference type="NCBI Taxonomy" id="2762274"/>
    <lineage>
        <taxon>Bacteria</taxon>
        <taxon>Pseudomonadati</taxon>
        <taxon>Bacteroidota</taxon>
        <taxon>Flavobacteriia</taxon>
        <taxon>Flavobacteriales</taxon>
        <taxon>Flavobacteriaceae</taxon>
        <taxon>Arenibacter</taxon>
    </lineage>
</organism>
<dbReference type="Proteomes" id="UP000618952">
    <property type="component" value="Unassembled WGS sequence"/>
</dbReference>